<dbReference type="AlphaFoldDB" id="A0A540M9R8"/>
<sequence length="53" mass="6223">MAELESVGAYRIGLNESYRSLPSVYLAFMTIWFVSACSWTFNTYKNRHLQEKI</sequence>
<reference evidence="2 3" key="1">
    <citation type="journal article" date="2019" name="G3 (Bethesda)">
        <title>Sequencing of a Wild Apple (Malus baccata) Genome Unravels the Differences Between Cultivated and Wild Apple Species Regarding Disease Resistance and Cold Tolerance.</title>
        <authorList>
            <person name="Chen X."/>
        </authorList>
    </citation>
    <scope>NUCLEOTIDE SEQUENCE [LARGE SCALE GENOMIC DNA]</scope>
    <source>
        <strain evidence="3">cv. Shandingzi</strain>
        <tissue evidence="2">Leaves</tissue>
    </source>
</reference>
<feature type="transmembrane region" description="Helical" evidence="1">
    <location>
        <begin position="24"/>
        <end position="44"/>
    </location>
</feature>
<keyword evidence="1" id="KW-0812">Transmembrane</keyword>
<name>A0A540M9R8_MALBA</name>
<dbReference type="PANTHER" id="PTHR36329:SF1">
    <property type="entry name" value="TRANSMEMBRANE PROTEIN"/>
    <property type="match status" value="1"/>
</dbReference>
<comment type="caution">
    <text evidence="2">The sequence shown here is derived from an EMBL/GenBank/DDBJ whole genome shotgun (WGS) entry which is preliminary data.</text>
</comment>
<keyword evidence="1" id="KW-0472">Membrane</keyword>
<dbReference type="Proteomes" id="UP000315295">
    <property type="component" value="Unassembled WGS sequence"/>
</dbReference>
<proteinExistence type="predicted"/>
<keyword evidence="1" id="KW-1133">Transmembrane helix</keyword>
<gene>
    <name evidence="2" type="ORF">C1H46_018946</name>
</gene>
<protein>
    <submittedName>
        <fullName evidence="2">Uncharacterized protein</fullName>
    </submittedName>
</protein>
<evidence type="ECO:0000313" key="2">
    <source>
        <dbReference type="EMBL" id="TQD95461.1"/>
    </source>
</evidence>
<accession>A0A540M9R8</accession>
<keyword evidence="3" id="KW-1185">Reference proteome</keyword>
<organism evidence="2 3">
    <name type="scientific">Malus baccata</name>
    <name type="common">Siberian crab apple</name>
    <name type="synonym">Pyrus baccata</name>
    <dbReference type="NCBI Taxonomy" id="106549"/>
    <lineage>
        <taxon>Eukaryota</taxon>
        <taxon>Viridiplantae</taxon>
        <taxon>Streptophyta</taxon>
        <taxon>Embryophyta</taxon>
        <taxon>Tracheophyta</taxon>
        <taxon>Spermatophyta</taxon>
        <taxon>Magnoliopsida</taxon>
        <taxon>eudicotyledons</taxon>
        <taxon>Gunneridae</taxon>
        <taxon>Pentapetalae</taxon>
        <taxon>rosids</taxon>
        <taxon>fabids</taxon>
        <taxon>Rosales</taxon>
        <taxon>Rosaceae</taxon>
        <taxon>Amygdaloideae</taxon>
        <taxon>Maleae</taxon>
        <taxon>Malus</taxon>
    </lineage>
</organism>
<dbReference type="EMBL" id="VIEB01000314">
    <property type="protein sequence ID" value="TQD95461.1"/>
    <property type="molecule type" value="Genomic_DNA"/>
</dbReference>
<evidence type="ECO:0000313" key="3">
    <source>
        <dbReference type="Proteomes" id="UP000315295"/>
    </source>
</evidence>
<dbReference type="PANTHER" id="PTHR36329">
    <property type="entry name" value="TRANSMEMBRANE PROTEIN"/>
    <property type="match status" value="1"/>
</dbReference>
<evidence type="ECO:0000256" key="1">
    <source>
        <dbReference type="SAM" id="Phobius"/>
    </source>
</evidence>